<dbReference type="InterPro" id="IPR025662">
    <property type="entry name" value="Sigma_54_int_dom_ATP-bd_1"/>
</dbReference>
<dbReference type="KEGG" id="gza:IC807_02740"/>
<dbReference type="InterPro" id="IPR029016">
    <property type="entry name" value="GAF-like_dom_sf"/>
</dbReference>
<dbReference type="SUPFAM" id="SSF55781">
    <property type="entry name" value="GAF domain-like"/>
    <property type="match status" value="1"/>
</dbReference>
<evidence type="ECO:0000256" key="1">
    <source>
        <dbReference type="ARBA" id="ARBA00022741"/>
    </source>
</evidence>
<dbReference type="PROSITE" id="PS00688">
    <property type="entry name" value="SIGMA54_INTERACT_3"/>
    <property type="match status" value="1"/>
</dbReference>
<dbReference type="InterPro" id="IPR002078">
    <property type="entry name" value="Sigma_54_int"/>
</dbReference>
<dbReference type="SUPFAM" id="SSF46689">
    <property type="entry name" value="Homeodomain-like"/>
    <property type="match status" value="1"/>
</dbReference>
<reference evidence="7 8" key="1">
    <citation type="submission" date="2020-09" db="EMBL/GenBank/DDBJ databases">
        <title>Complete Geobacillus genomes through the use of hybrid genome assembly.</title>
        <authorList>
            <person name="Vera D.L."/>
            <person name="Venkateswaran K."/>
            <person name="Singh N.K."/>
            <person name="Landry K."/>
        </authorList>
    </citation>
    <scope>NUCLEOTIDE SEQUENCE [LARGE SCALE GENOMIC DNA]</scope>
    <source>
        <strain evidence="7 8">SURF-189</strain>
    </source>
</reference>
<feature type="domain" description="Sigma-54 factor interaction" evidence="6">
    <location>
        <begin position="313"/>
        <end position="538"/>
    </location>
</feature>
<dbReference type="GO" id="GO:0005524">
    <property type="term" value="F:ATP binding"/>
    <property type="evidence" value="ECO:0007669"/>
    <property type="project" value="UniProtKB-KW"/>
</dbReference>
<dbReference type="Gene3D" id="1.10.10.60">
    <property type="entry name" value="Homeodomain-like"/>
    <property type="match status" value="1"/>
</dbReference>
<name>A0A7H1RWH9_9BACL</name>
<dbReference type="SUPFAM" id="SSF52540">
    <property type="entry name" value="P-loop containing nucleoside triphosphate hydrolases"/>
    <property type="match status" value="1"/>
</dbReference>
<keyword evidence="1" id="KW-0547">Nucleotide-binding</keyword>
<dbReference type="InterPro" id="IPR002197">
    <property type="entry name" value="HTH_Fis"/>
</dbReference>
<dbReference type="GO" id="GO:0043565">
    <property type="term" value="F:sequence-specific DNA binding"/>
    <property type="evidence" value="ECO:0007669"/>
    <property type="project" value="InterPro"/>
</dbReference>
<dbReference type="Gene3D" id="3.40.50.300">
    <property type="entry name" value="P-loop containing nucleotide triphosphate hydrolases"/>
    <property type="match status" value="1"/>
</dbReference>
<keyword evidence="8" id="KW-1185">Reference proteome</keyword>
<dbReference type="CDD" id="cd00009">
    <property type="entry name" value="AAA"/>
    <property type="match status" value="1"/>
</dbReference>
<dbReference type="InterPro" id="IPR025944">
    <property type="entry name" value="Sigma_54_int_dom_CS"/>
</dbReference>
<sequence>MNVMDPSKREIWRRFVQEGTLDQARISKRIEESWYLCRQKNVDPYDGKGKMFLTGRLLLERREKNQRLLRCAVPILEKLQQLFQEIPAIFLLIDQEGYVLWAKGHQQAMKKAKEINFLEGVKWTEEEVGTNAIGTALRTREPIAVVGLDHYAVASQQWVCSAAPIYDENKEFLGIIDMSYPIYHGLSDAQDYVLATIVAASYTIEQQLRIQQKENLLELFRHGFQMEDSASYSVVCDDQENIVWANHRLRSFCSSIIDQPLQQFCQRTWKVFSKVPIFSSVYGHLIGYKVTLQKAQDEEAFFCSLPSFRFDGVIGTSPSFAAVLRSCSKVAKTDATVYLSGETGTGKELIARAIHQNSLRKDGPFVAVNCGAVPKELIGSELFGYVEGAFTGAKRTGYMGKFVQAHGGTLFLDEIGEIPLEMQVALLRVLQEREVVPIGGTKPISVDVRVITATHRDLYELVKEGKLREDLFYRLHVYPIKLPALRERKEDIPFFVDYYCRKNGWNVCLPNSVMNLLMDYYWPGNIRELFNVLERMRIEYGEAVPPISGIKSMLVALKNDEKGRGELTYREQVEKEQMMNMLEETKGNISKMAELLGISRSTCYRKLKKYKLI</sequence>
<protein>
    <submittedName>
        <fullName evidence="7">Sigma-54-dependent Fis family transcriptional regulator</fullName>
    </submittedName>
</protein>
<evidence type="ECO:0000256" key="2">
    <source>
        <dbReference type="ARBA" id="ARBA00022840"/>
    </source>
</evidence>
<dbReference type="InterPro" id="IPR058031">
    <property type="entry name" value="AAA_lid_NorR"/>
</dbReference>
<evidence type="ECO:0000256" key="4">
    <source>
        <dbReference type="ARBA" id="ARBA00023125"/>
    </source>
</evidence>
<evidence type="ECO:0000313" key="8">
    <source>
        <dbReference type="Proteomes" id="UP000516388"/>
    </source>
</evidence>
<dbReference type="PROSITE" id="PS50045">
    <property type="entry name" value="SIGMA54_INTERACT_4"/>
    <property type="match status" value="1"/>
</dbReference>
<dbReference type="PANTHER" id="PTHR32071:SF101">
    <property type="entry name" value="ACETOIN DEHYDROGENASE OPERON TRANSCRIPTIONAL ACTIVATOR ACOR"/>
    <property type="match status" value="1"/>
</dbReference>
<dbReference type="Proteomes" id="UP000516388">
    <property type="component" value="Chromosome"/>
</dbReference>
<proteinExistence type="predicted"/>
<dbReference type="Gene3D" id="1.10.8.60">
    <property type="match status" value="1"/>
</dbReference>
<keyword evidence="2" id="KW-0067">ATP-binding</keyword>
<dbReference type="Pfam" id="PF25601">
    <property type="entry name" value="AAA_lid_14"/>
    <property type="match status" value="1"/>
</dbReference>
<dbReference type="PROSITE" id="PS00675">
    <property type="entry name" value="SIGMA54_INTERACT_1"/>
    <property type="match status" value="1"/>
</dbReference>
<dbReference type="PRINTS" id="PR01590">
    <property type="entry name" value="HTHFIS"/>
</dbReference>
<dbReference type="PANTHER" id="PTHR32071">
    <property type="entry name" value="TRANSCRIPTIONAL REGULATORY PROTEIN"/>
    <property type="match status" value="1"/>
</dbReference>
<dbReference type="Pfam" id="PF00158">
    <property type="entry name" value="Sigma54_activat"/>
    <property type="match status" value="1"/>
</dbReference>
<dbReference type="GO" id="GO:0006355">
    <property type="term" value="P:regulation of DNA-templated transcription"/>
    <property type="evidence" value="ECO:0007669"/>
    <property type="project" value="InterPro"/>
</dbReference>
<dbReference type="Gene3D" id="3.30.450.40">
    <property type="match status" value="1"/>
</dbReference>
<dbReference type="EMBL" id="CP061470">
    <property type="protein sequence ID" value="QNU18618.1"/>
    <property type="molecule type" value="Genomic_DNA"/>
</dbReference>
<organism evidence="7 8">
    <name type="scientific">Geobacillus zalihae</name>
    <dbReference type="NCBI Taxonomy" id="213419"/>
    <lineage>
        <taxon>Bacteria</taxon>
        <taxon>Bacillati</taxon>
        <taxon>Bacillota</taxon>
        <taxon>Bacilli</taxon>
        <taxon>Bacillales</taxon>
        <taxon>Anoxybacillaceae</taxon>
        <taxon>Geobacillus</taxon>
    </lineage>
</organism>
<dbReference type="Pfam" id="PF01590">
    <property type="entry name" value="GAF"/>
    <property type="match status" value="1"/>
</dbReference>
<evidence type="ECO:0000313" key="7">
    <source>
        <dbReference type="EMBL" id="QNU18618.1"/>
    </source>
</evidence>
<keyword evidence="3" id="KW-0805">Transcription regulation</keyword>
<dbReference type="InterPro" id="IPR003593">
    <property type="entry name" value="AAA+_ATPase"/>
</dbReference>
<dbReference type="Pfam" id="PF02954">
    <property type="entry name" value="HTH_8"/>
    <property type="match status" value="1"/>
</dbReference>
<dbReference type="InterPro" id="IPR009057">
    <property type="entry name" value="Homeodomain-like_sf"/>
</dbReference>
<dbReference type="InterPro" id="IPR027417">
    <property type="entry name" value="P-loop_NTPase"/>
</dbReference>
<dbReference type="InterPro" id="IPR003018">
    <property type="entry name" value="GAF"/>
</dbReference>
<keyword evidence="5" id="KW-0804">Transcription</keyword>
<evidence type="ECO:0000256" key="5">
    <source>
        <dbReference type="ARBA" id="ARBA00023163"/>
    </source>
</evidence>
<dbReference type="FunFam" id="3.40.50.300:FF:000006">
    <property type="entry name" value="DNA-binding transcriptional regulator NtrC"/>
    <property type="match status" value="1"/>
</dbReference>
<evidence type="ECO:0000259" key="6">
    <source>
        <dbReference type="PROSITE" id="PS50045"/>
    </source>
</evidence>
<accession>A0A7H1RWH9</accession>
<dbReference type="AlphaFoldDB" id="A0A7H1RWH9"/>
<dbReference type="SMART" id="SM00382">
    <property type="entry name" value="AAA"/>
    <property type="match status" value="1"/>
</dbReference>
<gene>
    <name evidence="7" type="ORF">IC807_02740</name>
</gene>
<keyword evidence="4" id="KW-0238">DNA-binding</keyword>
<evidence type="ECO:0000256" key="3">
    <source>
        <dbReference type="ARBA" id="ARBA00023015"/>
    </source>
</evidence>
<dbReference type="InterPro" id="IPR025943">
    <property type="entry name" value="Sigma_54_int_dom_ATP-bd_2"/>
</dbReference>
<dbReference type="RefSeq" id="WP_060787979.1">
    <property type="nucleotide sequence ID" value="NZ_CP061470.1"/>
</dbReference>
<dbReference type="PROSITE" id="PS00676">
    <property type="entry name" value="SIGMA54_INTERACT_2"/>
    <property type="match status" value="1"/>
</dbReference>